<evidence type="ECO:0000313" key="3">
    <source>
        <dbReference type="Proteomes" id="UP000290244"/>
    </source>
</evidence>
<feature type="transmembrane region" description="Helical" evidence="1">
    <location>
        <begin position="39"/>
        <end position="58"/>
    </location>
</feature>
<feature type="transmembrane region" description="Helical" evidence="1">
    <location>
        <begin position="7"/>
        <end position="27"/>
    </location>
</feature>
<keyword evidence="1" id="KW-0472">Membrane</keyword>
<organism evidence="2 3">
    <name type="scientific">Litorilituus sediminis</name>
    <dbReference type="NCBI Taxonomy" id="718192"/>
    <lineage>
        <taxon>Bacteria</taxon>
        <taxon>Pseudomonadati</taxon>
        <taxon>Pseudomonadota</taxon>
        <taxon>Gammaproteobacteria</taxon>
        <taxon>Alteromonadales</taxon>
        <taxon>Colwelliaceae</taxon>
        <taxon>Litorilituus</taxon>
    </lineage>
</organism>
<dbReference type="KEGG" id="lsd:EMK97_10100"/>
<dbReference type="Proteomes" id="UP000290244">
    <property type="component" value="Chromosome"/>
</dbReference>
<gene>
    <name evidence="2" type="ORF">EMK97_10100</name>
</gene>
<evidence type="ECO:0000256" key="1">
    <source>
        <dbReference type="SAM" id="Phobius"/>
    </source>
</evidence>
<accession>A0A4P6P3V9</accession>
<sequence length="73" mass="8530">MDINITSVGQFIFINIIVTMFLTLKFARGNTNNLLLAGFYSFLLNLLFFPASWLYCWYWSRKHNAKVNDSPCD</sequence>
<dbReference type="OrthoDB" id="5739727at2"/>
<keyword evidence="3" id="KW-1185">Reference proteome</keyword>
<protein>
    <submittedName>
        <fullName evidence="2">Uncharacterized protein</fullName>
    </submittedName>
</protein>
<proteinExistence type="predicted"/>
<keyword evidence="1" id="KW-1133">Transmembrane helix</keyword>
<reference evidence="2 3" key="1">
    <citation type="submission" date="2018-12" db="EMBL/GenBank/DDBJ databases">
        <title>Complete genome of Litorilituus sediminis.</title>
        <authorList>
            <person name="Liu A."/>
            <person name="Rong J."/>
        </authorList>
    </citation>
    <scope>NUCLEOTIDE SEQUENCE [LARGE SCALE GENOMIC DNA]</scope>
    <source>
        <strain evidence="2 3">JCM 17549</strain>
    </source>
</reference>
<dbReference type="AlphaFoldDB" id="A0A4P6P3V9"/>
<evidence type="ECO:0000313" key="2">
    <source>
        <dbReference type="EMBL" id="QBG36033.1"/>
    </source>
</evidence>
<keyword evidence="1" id="KW-0812">Transmembrane</keyword>
<name>A0A4P6P3V9_9GAMM</name>
<dbReference type="EMBL" id="CP034759">
    <property type="protein sequence ID" value="QBG36033.1"/>
    <property type="molecule type" value="Genomic_DNA"/>
</dbReference>